<dbReference type="InterPro" id="IPR001453">
    <property type="entry name" value="MoaB/Mog_dom"/>
</dbReference>
<dbReference type="InterPro" id="IPR036425">
    <property type="entry name" value="MoaB/Mog-like_dom_sf"/>
</dbReference>
<proteinExistence type="predicted"/>
<keyword evidence="3" id="KW-1185">Reference proteome</keyword>
<gene>
    <name evidence="2" type="ORF">Megvenef_01638</name>
</gene>
<dbReference type="Pfam" id="PF00994">
    <property type="entry name" value="MoCF_biosynth"/>
    <property type="match status" value="1"/>
</dbReference>
<name>A0ABU5NER6_9RICK</name>
<dbReference type="Pfam" id="PF24102">
    <property type="entry name" value="FLAD1_M"/>
    <property type="match status" value="1"/>
</dbReference>
<evidence type="ECO:0000259" key="1">
    <source>
        <dbReference type="SMART" id="SM00852"/>
    </source>
</evidence>
<dbReference type="PANTHER" id="PTHR13939:SF0">
    <property type="entry name" value="NMN AMIDOHYDROLASE-LIKE PROTEIN YFAY"/>
    <property type="match status" value="1"/>
</dbReference>
<dbReference type="RefSeq" id="WP_322777569.1">
    <property type="nucleotide sequence ID" value="NZ_JARJFB010000204.1"/>
</dbReference>
<protein>
    <submittedName>
        <fullName evidence="2">CinA family protein</fullName>
    </submittedName>
</protein>
<organism evidence="2 3">
    <name type="scientific">Candidatus Megaera venefica</name>
    <dbReference type="NCBI Taxonomy" id="2055910"/>
    <lineage>
        <taxon>Bacteria</taxon>
        <taxon>Pseudomonadati</taxon>
        <taxon>Pseudomonadota</taxon>
        <taxon>Alphaproteobacteria</taxon>
        <taxon>Rickettsiales</taxon>
        <taxon>Rickettsiaceae</taxon>
        <taxon>Candidatus Megaera</taxon>
    </lineage>
</organism>
<reference evidence="2 3" key="1">
    <citation type="submission" date="2023-03" db="EMBL/GenBank/DDBJ databases">
        <title>Host association and intracellularity evolved multiple times independently in the Rickettsiales.</title>
        <authorList>
            <person name="Castelli M."/>
            <person name="Nardi T."/>
            <person name="Gammuto L."/>
            <person name="Bellinzona G."/>
            <person name="Sabaneyeva E."/>
            <person name="Potekhin A."/>
            <person name="Serra V."/>
            <person name="Petroni G."/>
            <person name="Sassera D."/>
        </authorList>
    </citation>
    <scope>NUCLEOTIDE SEQUENCE [LARGE SCALE GENOMIC DNA]</scope>
    <source>
        <strain evidence="2 3">Sr 2-6</strain>
    </source>
</reference>
<dbReference type="Gene3D" id="3.40.980.10">
    <property type="entry name" value="MoaB/Mog-like domain"/>
    <property type="match status" value="1"/>
</dbReference>
<dbReference type="PANTHER" id="PTHR13939">
    <property type="entry name" value="NICOTINAMIDE-NUCLEOTIDE AMIDOHYDROLASE PNCC"/>
    <property type="match status" value="1"/>
</dbReference>
<dbReference type="CDD" id="cd00885">
    <property type="entry name" value="cinA"/>
    <property type="match status" value="1"/>
</dbReference>
<evidence type="ECO:0000313" key="3">
    <source>
        <dbReference type="Proteomes" id="UP001291687"/>
    </source>
</evidence>
<dbReference type="SUPFAM" id="SSF53218">
    <property type="entry name" value="Molybdenum cofactor biosynthesis proteins"/>
    <property type="match status" value="1"/>
</dbReference>
<dbReference type="EMBL" id="JARJFB010000204">
    <property type="protein sequence ID" value="MEA0971654.1"/>
    <property type="molecule type" value="Genomic_DNA"/>
</dbReference>
<evidence type="ECO:0000313" key="2">
    <source>
        <dbReference type="EMBL" id="MEA0971654.1"/>
    </source>
</evidence>
<sequence length="242" mass="26928">MSNHTAAVIIIGNEILSGRTLDINTQEIALRLSEIGVSLIETRTIADDRTMIINTARELSSKYNYVFTTGGIGPTHDDITAESMAAAFNVRYVRNDEIYMILKNYYDKMGEKLNSAREKMAYIPESSKLLHNDATMVPGFVIGNVFVMAGIPNIMKAMLKSAIPMLKKGKVIQSQTLEVMMGESKIAISFEELQNKYKEVDMGSYPFTKNGIHGTALVLRSSNYNLLEKAFVELETIINGLK</sequence>
<comment type="caution">
    <text evidence="2">The sequence shown here is derived from an EMBL/GenBank/DDBJ whole genome shotgun (WGS) entry which is preliminary data.</text>
</comment>
<dbReference type="Proteomes" id="UP001291687">
    <property type="component" value="Unassembled WGS sequence"/>
</dbReference>
<accession>A0ABU5NER6</accession>
<dbReference type="InterPro" id="IPR050101">
    <property type="entry name" value="CinA"/>
</dbReference>
<dbReference type="InterPro" id="IPR056596">
    <property type="entry name" value="FLAD1_M"/>
</dbReference>
<feature type="domain" description="MoaB/Mog" evidence="1">
    <location>
        <begin position="7"/>
        <end position="169"/>
    </location>
</feature>
<dbReference type="SMART" id="SM00852">
    <property type="entry name" value="MoCF_biosynth"/>
    <property type="match status" value="1"/>
</dbReference>